<gene>
    <name evidence="2" type="ORF">PENTCL1PPCAC_18223</name>
</gene>
<protein>
    <submittedName>
        <fullName evidence="2">Uncharacterized protein</fullName>
    </submittedName>
</protein>
<dbReference type="EMBL" id="BTSX01000004">
    <property type="protein sequence ID" value="GMS96048.1"/>
    <property type="molecule type" value="Genomic_DNA"/>
</dbReference>
<evidence type="ECO:0000313" key="2">
    <source>
        <dbReference type="EMBL" id="GMS96048.1"/>
    </source>
</evidence>
<accession>A0AAV5TPC4</accession>
<dbReference type="Proteomes" id="UP001432027">
    <property type="component" value="Unassembled WGS sequence"/>
</dbReference>
<proteinExistence type="predicted"/>
<feature type="compositionally biased region" description="Polar residues" evidence="1">
    <location>
        <begin position="123"/>
        <end position="132"/>
    </location>
</feature>
<keyword evidence="3" id="KW-1185">Reference proteome</keyword>
<feature type="non-terminal residue" evidence="2">
    <location>
        <position position="132"/>
    </location>
</feature>
<organism evidence="2 3">
    <name type="scientific">Pristionchus entomophagus</name>
    <dbReference type="NCBI Taxonomy" id="358040"/>
    <lineage>
        <taxon>Eukaryota</taxon>
        <taxon>Metazoa</taxon>
        <taxon>Ecdysozoa</taxon>
        <taxon>Nematoda</taxon>
        <taxon>Chromadorea</taxon>
        <taxon>Rhabditida</taxon>
        <taxon>Rhabditina</taxon>
        <taxon>Diplogasteromorpha</taxon>
        <taxon>Diplogasteroidea</taxon>
        <taxon>Neodiplogasteridae</taxon>
        <taxon>Pristionchus</taxon>
    </lineage>
</organism>
<comment type="caution">
    <text evidence="2">The sequence shown here is derived from an EMBL/GenBank/DDBJ whole genome shotgun (WGS) entry which is preliminary data.</text>
</comment>
<reference evidence="2" key="1">
    <citation type="submission" date="2023-10" db="EMBL/GenBank/DDBJ databases">
        <title>Genome assembly of Pristionchus species.</title>
        <authorList>
            <person name="Yoshida K."/>
            <person name="Sommer R.J."/>
        </authorList>
    </citation>
    <scope>NUCLEOTIDE SEQUENCE</scope>
    <source>
        <strain evidence="2">RS0144</strain>
    </source>
</reference>
<name>A0AAV5TPC4_9BILA</name>
<sequence length="132" mass="15192">KVGAYVKVTVSPPPKEVVCMEVEEMMMRRQSEDHSVNVIDSSIQISRDVTFLWRTDEGWLIFDNQYLGRLAMTGKGGDCENEMRSGYLSFNNSERLKVDSGRESERSDHILCRSRDARDERNLTNNTEQSPQ</sequence>
<evidence type="ECO:0000313" key="3">
    <source>
        <dbReference type="Proteomes" id="UP001432027"/>
    </source>
</evidence>
<feature type="non-terminal residue" evidence="2">
    <location>
        <position position="1"/>
    </location>
</feature>
<feature type="region of interest" description="Disordered" evidence="1">
    <location>
        <begin position="97"/>
        <end position="132"/>
    </location>
</feature>
<feature type="compositionally biased region" description="Basic and acidic residues" evidence="1">
    <location>
        <begin position="97"/>
        <end position="122"/>
    </location>
</feature>
<dbReference type="AlphaFoldDB" id="A0AAV5TPC4"/>
<evidence type="ECO:0000256" key="1">
    <source>
        <dbReference type="SAM" id="MobiDB-lite"/>
    </source>
</evidence>